<keyword evidence="1" id="KW-0732">Signal</keyword>
<protein>
    <recommendedName>
        <fullName evidence="4">DUF3347 domain-containing protein</fullName>
    </recommendedName>
</protein>
<feature type="signal peptide" evidence="1">
    <location>
        <begin position="1"/>
        <end position="21"/>
    </location>
</feature>
<dbReference type="EMBL" id="JAUEPH010000002">
    <property type="protein sequence ID" value="MDN3203466.1"/>
    <property type="molecule type" value="Genomic_DNA"/>
</dbReference>
<dbReference type="RefSeq" id="WP_289999027.1">
    <property type="nucleotide sequence ID" value="NZ_JAUEPH010000002.1"/>
</dbReference>
<comment type="caution">
    <text evidence="2">The sequence shown here is derived from an EMBL/GenBank/DDBJ whole genome shotgun (WGS) entry which is preliminary data.</text>
</comment>
<proteinExistence type="predicted"/>
<sequence>MKKLILATLVLFLVGIGTTQAQGLKVPSTKELGMAKDLLDILNNTEGMDISSDQKSKLESNNKDFVADLLKTNESKLSDDEKKEAFLGLKNKRVKFLTDLLGSDLFKKYSGQILKAINPLKSKLGLAALAF</sequence>
<accession>A0ABT7YAC4</accession>
<reference evidence="2" key="1">
    <citation type="submission" date="2023-06" db="EMBL/GenBank/DDBJ databases">
        <title>Robiginitalea aurantiacus sp. nov. and Algoriphagus sediminis sp. nov., isolated from coastal sediment.</title>
        <authorList>
            <person name="Zhou Z.Y."/>
            <person name="An J."/>
            <person name="Jia Y.W."/>
            <person name="Du Z.J."/>
        </authorList>
    </citation>
    <scope>NUCLEOTIDE SEQUENCE</scope>
    <source>
        <strain evidence="2">C2-7</strain>
    </source>
</reference>
<evidence type="ECO:0000313" key="3">
    <source>
        <dbReference type="Proteomes" id="UP001171916"/>
    </source>
</evidence>
<evidence type="ECO:0008006" key="4">
    <source>
        <dbReference type="Google" id="ProtNLM"/>
    </source>
</evidence>
<keyword evidence="3" id="KW-1185">Reference proteome</keyword>
<dbReference type="Proteomes" id="UP001171916">
    <property type="component" value="Unassembled WGS sequence"/>
</dbReference>
<evidence type="ECO:0000256" key="1">
    <source>
        <dbReference type="SAM" id="SignalP"/>
    </source>
</evidence>
<gene>
    <name evidence="2" type="ORF">QVH07_04875</name>
</gene>
<evidence type="ECO:0000313" key="2">
    <source>
        <dbReference type="EMBL" id="MDN3203466.1"/>
    </source>
</evidence>
<name>A0ABT7YAC4_9BACT</name>
<organism evidence="2 3">
    <name type="scientific">Algoriphagus sediminis</name>
    <dbReference type="NCBI Taxonomy" id="3057113"/>
    <lineage>
        <taxon>Bacteria</taxon>
        <taxon>Pseudomonadati</taxon>
        <taxon>Bacteroidota</taxon>
        <taxon>Cytophagia</taxon>
        <taxon>Cytophagales</taxon>
        <taxon>Cyclobacteriaceae</taxon>
        <taxon>Algoriphagus</taxon>
    </lineage>
</organism>
<feature type="chain" id="PRO_5045487163" description="DUF3347 domain-containing protein" evidence="1">
    <location>
        <begin position="22"/>
        <end position="131"/>
    </location>
</feature>